<evidence type="ECO:0000313" key="8">
    <source>
        <dbReference type="Proteomes" id="UP000279908"/>
    </source>
</evidence>
<evidence type="ECO:0000256" key="1">
    <source>
        <dbReference type="ARBA" id="ARBA00004651"/>
    </source>
</evidence>
<evidence type="ECO:0000256" key="6">
    <source>
        <dbReference type="SAM" id="Phobius"/>
    </source>
</evidence>
<accession>A0A3S0L2H1</accession>
<dbReference type="PANTHER" id="PTHR10010">
    <property type="entry name" value="SOLUTE CARRIER FAMILY 34 SODIUM PHOSPHATE , MEMBER 2-RELATED"/>
    <property type="match status" value="1"/>
</dbReference>
<dbReference type="GO" id="GO:0005886">
    <property type="term" value="C:plasma membrane"/>
    <property type="evidence" value="ECO:0007669"/>
    <property type="project" value="UniProtKB-SubCell"/>
</dbReference>
<dbReference type="Gene3D" id="1.20.58.220">
    <property type="entry name" value="Phosphate transport system protein phou homolog 2, domain 2"/>
    <property type="match status" value="1"/>
</dbReference>
<dbReference type="InterPro" id="IPR003841">
    <property type="entry name" value="Na/Pi_transpt"/>
</dbReference>
<feature type="transmembrane region" description="Helical" evidence="6">
    <location>
        <begin position="43"/>
        <end position="65"/>
    </location>
</feature>
<protein>
    <submittedName>
        <fullName evidence="7">Na/Pi cotransporter family protein</fullName>
    </submittedName>
</protein>
<feature type="transmembrane region" description="Helical" evidence="6">
    <location>
        <begin position="245"/>
        <end position="267"/>
    </location>
</feature>
<evidence type="ECO:0000256" key="4">
    <source>
        <dbReference type="ARBA" id="ARBA00022989"/>
    </source>
</evidence>
<evidence type="ECO:0000256" key="2">
    <source>
        <dbReference type="ARBA" id="ARBA00022475"/>
    </source>
</evidence>
<keyword evidence="2" id="KW-1003">Cell membrane</keyword>
<feature type="transmembrane region" description="Helical" evidence="6">
    <location>
        <begin position="6"/>
        <end position="23"/>
    </location>
</feature>
<name>A0A3S0L2H1_CHLPH</name>
<sequence length="565" mass="61634">MEQHISLSAIALLFAGGLALFLYGMRMMASGMKKASGDRVRRLISAVTANRLSGLFAGAFATMVVQSSSTIIATLVGLVQSRLMSFSQSLAVILGAEIGTTAMAQLIAFRLHDFALVIFTIGFVIHVSAKNETIRFTGEALSGFGLLFFGLKLMSEAVAPLEEYQPFLALLRVLDNPVIGVLTGTLLTGLIQSSGAFIAIVMTLGGEGSLSLEAAIPLLLGANIGTCITGILAGSGMGRPARRVAYAQVAFNLAGVVLFIWFIPSFADAVRVFSLSSVEGASLNPGSVVPRQIANAHSIYNVFMAFFLLPFLPLMERLLYRIYPDDPEETRQIPAVWYLQESALDSPALALGYARAEISRTAKIASRMVCAALHPFIANEPGRDRVYKSLTVVGGMAMREEKLDFLEKQLSDYLIKISRSELNEEQSKEVFALMDAIKSLESMGDVIDVLRGRLVRVKESLKAELSEEGKRELLSLHSLVCGEVEKLPVLLEEMDGDKAAAMLLDDRLFCELVQTVQNAHFKRVQLHPEAELTHDLHMELINVLQQVHHYTKGICRTIAEMNHGK</sequence>
<evidence type="ECO:0000256" key="5">
    <source>
        <dbReference type="ARBA" id="ARBA00023136"/>
    </source>
</evidence>
<dbReference type="Pfam" id="PF02690">
    <property type="entry name" value="Na_Pi_cotrans"/>
    <property type="match status" value="2"/>
</dbReference>
<dbReference type="InterPro" id="IPR038078">
    <property type="entry name" value="PhoU-like_sf"/>
</dbReference>
<dbReference type="PANTHER" id="PTHR10010:SF46">
    <property type="entry name" value="SODIUM-DEPENDENT PHOSPHATE TRANSPORT PROTEIN 2B"/>
    <property type="match status" value="1"/>
</dbReference>
<comment type="subcellular location">
    <subcellularLocation>
        <location evidence="1">Cell membrane</location>
        <topology evidence="1">Multi-pass membrane protein</topology>
    </subcellularLocation>
</comment>
<organism evidence="7 8">
    <name type="scientific">Chlorobium phaeovibrioides</name>
    <dbReference type="NCBI Taxonomy" id="1094"/>
    <lineage>
        <taxon>Bacteria</taxon>
        <taxon>Pseudomonadati</taxon>
        <taxon>Chlorobiota</taxon>
        <taxon>Chlorobiia</taxon>
        <taxon>Chlorobiales</taxon>
        <taxon>Chlorobiaceae</taxon>
        <taxon>Chlorobium/Pelodictyon group</taxon>
        <taxon>Chlorobium</taxon>
    </lineage>
</organism>
<dbReference type="Proteomes" id="UP000279908">
    <property type="component" value="Unassembled WGS sequence"/>
</dbReference>
<reference evidence="7 8" key="1">
    <citation type="submission" date="2018-12" db="EMBL/GenBank/DDBJ databases">
        <authorList>
            <person name="Lunina O.N."/>
            <person name="Grouzdev D.S."/>
            <person name="Gorlenko V.M."/>
            <person name="Savvichev A.S."/>
        </authorList>
    </citation>
    <scope>NUCLEOTIDE SEQUENCE [LARGE SCALE GENOMIC DNA]</scope>
    <source>
        <strain evidence="7 8">BrKhr-17</strain>
    </source>
</reference>
<dbReference type="EMBL" id="RXYK01000001">
    <property type="protein sequence ID" value="RTY40053.1"/>
    <property type="molecule type" value="Genomic_DNA"/>
</dbReference>
<evidence type="ECO:0000256" key="3">
    <source>
        <dbReference type="ARBA" id="ARBA00022692"/>
    </source>
</evidence>
<evidence type="ECO:0000313" key="7">
    <source>
        <dbReference type="EMBL" id="RTY40053.1"/>
    </source>
</evidence>
<gene>
    <name evidence="7" type="ORF">EKD02_01255</name>
</gene>
<comment type="caution">
    <text evidence="7">The sequence shown here is derived from an EMBL/GenBank/DDBJ whole genome shotgun (WGS) entry which is preliminary data.</text>
</comment>
<dbReference type="NCBIfam" id="NF037997">
    <property type="entry name" value="Na_Pi_symport"/>
    <property type="match status" value="1"/>
</dbReference>
<dbReference type="AlphaFoldDB" id="A0A3S0L2H1"/>
<feature type="transmembrane region" description="Helical" evidence="6">
    <location>
        <begin position="298"/>
        <end position="315"/>
    </location>
</feature>
<feature type="transmembrane region" description="Helical" evidence="6">
    <location>
        <begin position="179"/>
        <end position="202"/>
    </location>
</feature>
<dbReference type="GO" id="GO:0044341">
    <property type="term" value="P:sodium-dependent phosphate transport"/>
    <property type="evidence" value="ECO:0007669"/>
    <property type="project" value="InterPro"/>
</dbReference>
<keyword evidence="4 6" id="KW-1133">Transmembrane helix</keyword>
<keyword evidence="3 6" id="KW-0812">Transmembrane</keyword>
<dbReference type="GO" id="GO:0005436">
    <property type="term" value="F:sodium:phosphate symporter activity"/>
    <property type="evidence" value="ECO:0007669"/>
    <property type="project" value="InterPro"/>
</dbReference>
<feature type="transmembrane region" description="Helical" evidence="6">
    <location>
        <begin position="214"/>
        <end position="233"/>
    </location>
</feature>
<dbReference type="RefSeq" id="WP_126383440.1">
    <property type="nucleotide sequence ID" value="NZ_RXYK01000001.1"/>
</dbReference>
<keyword evidence="5 6" id="KW-0472">Membrane</keyword>
<proteinExistence type="predicted"/>
<feature type="transmembrane region" description="Helical" evidence="6">
    <location>
        <begin position="107"/>
        <end position="128"/>
    </location>
</feature>
<dbReference type="SUPFAM" id="SSF109755">
    <property type="entry name" value="PhoU-like"/>
    <property type="match status" value="1"/>
</dbReference>